<reference evidence="1 2" key="1">
    <citation type="submission" date="2024-04" db="EMBL/GenBank/DDBJ databases">
        <title>Novel genus in family Flammeovirgaceae.</title>
        <authorList>
            <person name="Nguyen T.H."/>
            <person name="Vuong T.Q."/>
            <person name="Le H."/>
            <person name="Kim S.-G."/>
        </authorList>
    </citation>
    <scope>NUCLEOTIDE SEQUENCE [LARGE SCALE GENOMIC DNA]</scope>
    <source>
        <strain evidence="1 2">JCM 23209</strain>
    </source>
</reference>
<name>A0AAW9S3Z7_9BACT</name>
<dbReference type="AlphaFoldDB" id="A0AAW9S3Z7"/>
<evidence type="ECO:0000313" key="1">
    <source>
        <dbReference type="EMBL" id="MEN7549925.1"/>
    </source>
</evidence>
<keyword evidence="2" id="KW-1185">Reference proteome</keyword>
<dbReference type="EMBL" id="JBDKWZ010000011">
    <property type="protein sequence ID" value="MEN7549925.1"/>
    <property type="molecule type" value="Genomic_DNA"/>
</dbReference>
<accession>A0AAW9S3Z7</accession>
<protein>
    <submittedName>
        <fullName evidence="1">Uncharacterized protein</fullName>
    </submittedName>
</protein>
<sequence length="61" mass="7009">MVKAFNPTKEEVEALRPEGIDFYPEGEVGLTYCLPEEAPYEYMKVCFSNELDAVETTFGYF</sequence>
<gene>
    <name evidence="1" type="ORF">AAG747_18515</name>
</gene>
<proteinExistence type="predicted"/>
<evidence type="ECO:0000313" key="2">
    <source>
        <dbReference type="Proteomes" id="UP001403385"/>
    </source>
</evidence>
<comment type="caution">
    <text evidence="1">The sequence shown here is derived from an EMBL/GenBank/DDBJ whole genome shotgun (WGS) entry which is preliminary data.</text>
</comment>
<dbReference type="RefSeq" id="WP_346822704.1">
    <property type="nucleotide sequence ID" value="NZ_JBDKWZ010000011.1"/>
</dbReference>
<dbReference type="Proteomes" id="UP001403385">
    <property type="component" value="Unassembled WGS sequence"/>
</dbReference>
<organism evidence="1 2">
    <name type="scientific">Rapidithrix thailandica</name>
    <dbReference type="NCBI Taxonomy" id="413964"/>
    <lineage>
        <taxon>Bacteria</taxon>
        <taxon>Pseudomonadati</taxon>
        <taxon>Bacteroidota</taxon>
        <taxon>Cytophagia</taxon>
        <taxon>Cytophagales</taxon>
        <taxon>Flammeovirgaceae</taxon>
        <taxon>Rapidithrix</taxon>
    </lineage>
</organism>